<evidence type="ECO:0000313" key="5">
    <source>
        <dbReference type="EMBL" id="MFC6397929.1"/>
    </source>
</evidence>
<evidence type="ECO:0000256" key="1">
    <source>
        <dbReference type="ARBA" id="ARBA00009481"/>
    </source>
</evidence>
<feature type="domain" description="Glycosyl transferase family 1" evidence="4">
    <location>
        <begin position="228"/>
        <end position="387"/>
    </location>
</feature>
<evidence type="ECO:0000313" key="6">
    <source>
        <dbReference type="Proteomes" id="UP001596266"/>
    </source>
</evidence>
<protein>
    <submittedName>
        <fullName evidence="5">Glycosyltransferase family 4 protein</fullName>
        <ecNumber evidence="5">2.4.-.-</ecNumber>
    </submittedName>
</protein>
<organism evidence="5 6">
    <name type="scientific">Luteococcus sanguinis</name>
    <dbReference type="NCBI Taxonomy" id="174038"/>
    <lineage>
        <taxon>Bacteria</taxon>
        <taxon>Bacillati</taxon>
        <taxon>Actinomycetota</taxon>
        <taxon>Actinomycetes</taxon>
        <taxon>Propionibacteriales</taxon>
        <taxon>Propionibacteriaceae</taxon>
        <taxon>Luteococcus</taxon>
    </lineage>
</organism>
<dbReference type="EMBL" id="JBHSUA010000025">
    <property type="protein sequence ID" value="MFC6397929.1"/>
    <property type="molecule type" value="Genomic_DNA"/>
</dbReference>
<comment type="caution">
    <text evidence="5">The sequence shown here is derived from an EMBL/GenBank/DDBJ whole genome shotgun (WGS) entry which is preliminary data.</text>
</comment>
<name>A0ABW1X638_9ACTN</name>
<dbReference type="CDD" id="cd03801">
    <property type="entry name" value="GT4_PimA-like"/>
    <property type="match status" value="1"/>
</dbReference>
<comment type="similarity">
    <text evidence="1">Belongs to the glycosyltransferase group 1 family. Glycosyltransferase 4 subfamily.</text>
</comment>
<keyword evidence="6" id="KW-1185">Reference proteome</keyword>
<gene>
    <name evidence="5" type="ORF">ACFP57_13180</name>
</gene>
<dbReference type="RefSeq" id="WP_343886743.1">
    <property type="nucleotide sequence ID" value="NZ_BAAAKI010000024.1"/>
</dbReference>
<accession>A0ABW1X638</accession>
<dbReference type="Pfam" id="PF00534">
    <property type="entry name" value="Glycos_transf_1"/>
    <property type="match status" value="1"/>
</dbReference>
<keyword evidence="3 5" id="KW-0808">Transferase</keyword>
<sequence>MTTRVAYLVSQYPAVSHVFIEREVLGLRARGVEVHTFSVRKPDPKTLHSQVMRDEAAATVVLQEDPKALALSNARVATRRLRPYATALKQALGSGERALKQRTWQVFYLAEAVKLYETMRERGLRHVHAHFANNGADIARLAVALGRAIDGPDAGWCWSFSMHGPTEFEEVTAFDLAAKTEQADGVACITDFTRSQLMRMVDPAVWPRLDIVHMSVEPDRFAPPASREHDGALRVLDVGRLVPEKGGPVLVDAVGQLKDRGVDVQVRFVGAGDLMERLRAEVAERGLDDRIELLGNRSQEEILEQYHWADVFALPSFQEGLPVVIMEALSTELPVVSTRINGIGELVVDGVTGRLLTPGRADLVADALEQLAGDPELRKRLGAAGRQAVLDGYTTEKTSEQMEHFLTGVQQRTAAKTR</sequence>
<evidence type="ECO:0000256" key="3">
    <source>
        <dbReference type="ARBA" id="ARBA00022679"/>
    </source>
</evidence>
<dbReference type="InterPro" id="IPR001296">
    <property type="entry name" value="Glyco_trans_1"/>
</dbReference>
<dbReference type="Proteomes" id="UP001596266">
    <property type="component" value="Unassembled WGS sequence"/>
</dbReference>
<keyword evidence="2 5" id="KW-0328">Glycosyltransferase</keyword>
<dbReference type="Gene3D" id="3.40.50.2000">
    <property type="entry name" value="Glycogen Phosphorylase B"/>
    <property type="match status" value="2"/>
</dbReference>
<proteinExistence type="inferred from homology"/>
<reference evidence="6" key="1">
    <citation type="journal article" date="2019" name="Int. J. Syst. Evol. Microbiol.">
        <title>The Global Catalogue of Microorganisms (GCM) 10K type strain sequencing project: providing services to taxonomists for standard genome sequencing and annotation.</title>
        <authorList>
            <consortium name="The Broad Institute Genomics Platform"/>
            <consortium name="The Broad Institute Genome Sequencing Center for Infectious Disease"/>
            <person name="Wu L."/>
            <person name="Ma J."/>
        </authorList>
    </citation>
    <scope>NUCLEOTIDE SEQUENCE [LARGE SCALE GENOMIC DNA]</scope>
    <source>
        <strain evidence="6">CGMCC 1.15277</strain>
    </source>
</reference>
<dbReference type="PANTHER" id="PTHR12526">
    <property type="entry name" value="GLYCOSYLTRANSFERASE"/>
    <property type="match status" value="1"/>
</dbReference>
<dbReference type="PANTHER" id="PTHR12526:SF640">
    <property type="entry name" value="COLANIC ACID BIOSYNTHESIS GLYCOSYLTRANSFERASE WCAL-RELATED"/>
    <property type="match status" value="1"/>
</dbReference>
<evidence type="ECO:0000259" key="4">
    <source>
        <dbReference type="Pfam" id="PF00534"/>
    </source>
</evidence>
<dbReference type="EC" id="2.4.-.-" evidence="5"/>
<dbReference type="GO" id="GO:0016757">
    <property type="term" value="F:glycosyltransferase activity"/>
    <property type="evidence" value="ECO:0007669"/>
    <property type="project" value="UniProtKB-KW"/>
</dbReference>
<dbReference type="SUPFAM" id="SSF53756">
    <property type="entry name" value="UDP-Glycosyltransferase/glycogen phosphorylase"/>
    <property type="match status" value="1"/>
</dbReference>
<evidence type="ECO:0000256" key="2">
    <source>
        <dbReference type="ARBA" id="ARBA00022676"/>
    </source>
</evidence>